<dbReference type="AlphaFoldDB" id="A0AAV3SBS3"/>
<dbReference type="PANTHER" id="PTHR42923">
    <property type="entry name" value="PROTOPORPHYRINOGEN OXIDASE"/>
    <property type="match status" value="1"/>
</dbReference>
<name>A0AAV3SBS3_9EURY</name>
<reference evidence="8 9" key="1">
    <citation type="journal article" date="2019" name="Int. J. Syst. Evol. Microbiol.">
        <title>The Global Catalogue of Microorganisms (GCM) 10K type strain sequencing project: providing services to taxonomists for standard genome sequencing and annotation.</title>
        <authorList>
            <consortium name="The Broad Institute Genomics Platform"/>
            <consortium name="The Broad Institute Genome Sequencing Center for Infectious Disease"/>
            <person name="Wu L."/>
            <person name="Ma J."/>
        </authorList>
    </citation>
    <scope>NUCLEOTIDE SEQUENCE [LARGE SCALE GENOMIC DNA]</scope>
    <source>
        <strain evidence="8 9">JCM 16330</strain>
    </source>
</reference>
<accession>A0AAV3SBS3</accession>
<evidence type="ECO:0000256" key="6">
    <source>
        <dbReference type="ARBA" id="ARBA00023444"/>
    </source>
</evidence>
<dbReference type="InterPro" id="IPR036188">
    <property type="entry name" value="FAD/NAD-bd_sf"/>
</dbReference>
<evidence type="ECO:0000313" key="8">
    <source>
        <dbReference type="EMBL" id="GAA0313437.1"/>
    </source>
</evidence>
<organism evidence="8 9">
    <name type="scientific">Halarchaeum salinum</name>
    <dbReference type="NCBI Taxonomy" id="489912"/>
    <lineage>
        <taxon>Archaea</taxon>
        <taxon>Methanobacteriati</taxon>
        <taxon>Methanobacteriota</taxon>
        <taxon>Stenosarchaea group</taxon>
        <taxon>Halobacteria</taxon>
        <taxon>Halobacteriales</taxon>
        <taxon>Halobacteriaceae</taxon>
    </lineage>
</organism>
<comment type="caution">
    <text evidence="8">The sequence shown here is derived from an EMBL/GenBank/DDBJ whole genome shotgun (WGS) entry which is preliminary data.</text>
</comment>
<sequence length="435" mass="46560">MPVAAGTGRERDGNDADVAVVGAGITGLALTHALAERDVTSVTLEAADEAGGVIDSKPLDDGLVAERGPNRVRLTDGIERLVDAAGLREDLLVADDDLPLYVYAGGSLREVPFDLPTFLRTDLLPWYAKFRVLAEPLTGDVRPDESVGHAVRRSFGRTAYRNLVEPIYGGTYGSDPDRMPVKHALPALLRMQGEHGRLLRPLLQRAIADREAPPPVSITGGLQRLPDALAARYADRVRLGTPATGIERAGERYVVSTPDGPVTADEVVLTVPAPAAADLLGGVAPTSAAALGELTYNPLAVVTMYSDARREGFGYQVRRTESLRTLGVSWHHSLFGRTGQYTAYLGGMEDEKIVEMAPEDVGEIAADEFEAVMDAAAHVRDVSIDRHALPAYDESWAALDRLDLPDGITLATNYTARVGVPGRVREAECVADDLA</sequence>
<keyword evidence="4" id="KW-0560">Oxidoreductase</keyword>
<keyword evidence="5" id="KW-0350">Heme biosynthesis</keyword>
<dbReference type="GO" id="GO:0004729">
    <property type="term" value="F:oxygen-dependent protoporphyrinogen oxidase activity"/>
    <property type="evidence" value="ECO:0007669"/>
    <property type="project" value="InterPro"/>
</dbReference>
<dbReference type="EMBL" id="BAAABL010000092">
    <property type="protein sequence ID" value="GAA0313437.1"/>
    <property type="molecule type" value="Genomic_DNA"/>
</dbReference>
<keyword evidence="3" id="KW-0274">FAD</keyword>
<feature type="domain" description="Amine oxidase" evidence="7">
    <location>
        <begin position="25"/>
        <end position="433"/>
    </location>
</feature>
<dbReference type="SUPFAM" id="SSF51905">
    <property type="entry name" value="FAD/NAD(P)-binding domain"/>
    <property type="match status" value="1"/>
</dbReference>
<evidence type="ECO:0000256" key="4">
    <source>
        <dbReference type="ARBA" id="ARBA00023002"/>
    </source>
</evidence>
<proteinExistence type="predicted"/>
<dbReference type="InterPro" id="IPR002937">
    <property type="entry name" value="Amino_oxidase"/>
</dbReference>
<evidence type="ECO:0000256" key="1">
    <source>
        <dbReference type="ARBA" id="ARBA00001974"/>
    </source>
</evidence>
<keyword evidence="9" id="KW-1185">Reference proteome</keyword>
<dbReference type="SUPFAM" id="SSF54373">
    <property type="entry name" value="FAD-linked reductases, C-terminal domain"/>
    <property type="match status" value="1"/>
</dbReference>
<evidence type="ECO:0000256" key="3">
    <source>
        <dbReference type="ARBA" id="ARBA00022827"/>
    </source>
</evidence>
<evidence type="ECO:0000259" key="7">
    <source>
        <dbReference type="Pfam" id="PF01593"/>
    </source>
</evidence>
<dbReference type="Pfam" id="PF01593">
    <property type="entry name" value="Amino_oxidase"/>
    <property type="match status" value="1"/>
</dbReference>
<dbReference type="GO" id="GO:0006783">
    <property type="term" value="P:heme biosynthetic process"/>
    <property type="evidence" value="ECO:0007669"/>
    <property type="project" value="UniProtKB-KW"/>
</dbReference>
<dbReference type="Gene3D" id="3.90.660.20">
    <property type="entry name" value="Protoporphyrinogen oxidase, mitochondrial, domain 2"/>
    <property type="match status" value="1"/>
</dbReference>
<dbReference type="InterPro" id="IPR050464">
    <property type="entry name" value="Zeta_carotene_desat/Oxidored"/>
</dbReference>
<comment type="cofactor">
    <cofactor evidence="1">
        <name>FAD</name>
        <dbReference type="ChEBI" id="CHEBI:57692"/>
    </cofactor>
</comment>
<dbReference type="Gene3D" id="3.50.50.60">
    <property type="entry name" value="FAD/NAD(P)-binding domain"/>
    <property type="match status" value="1"/>
</dbReference>
<comment type="pathway">
    <text evidence="6">Porphyrin-containing compound metabolism.</text>
</comment>
<dbReference type="Proteomes" id="UP001500837">
    <property type="component" value="Unassembled WGS sequence"/>
</dbReference>
<dbReference type="NCBIfam" id="TIGR00562">
    <property type="entry name" value="proto_IX_ox"/>
    <property type="match status" value="1"/>
</dbReference>
<dbReference type="PANTHER" id="PTHR42923:SF3">
    <property type="entry name" value="PROTOPORPHYRINOGEN OXIDASE"/>
    <property type="match status" value="1"/>
</dbReference>
<gene>
    <name evidence="8" type="primary">hemG</name>
    <name evidence="8" type="ORF">GCM10009066_28190</name>
</gene>
<protein>
    <submittedName>
        <fullName evidence="8">Protoporphyrinogen oxidase</fullName>
    </submittedName>
</protein>
<evidence type="ECO:0000313" key="9">
    <source>
        <dbReference type="Proteomes" id="UP001500837"/>
    </source>
</evidence>
<dbReference type="InterPro" id="IPR004572">
    <property type="entry name" value="Protoporphyrinogen_oxidase"/>
</dbReference>
<evidence type="ECO:0000256" key="2">
    <source>
        <dbReference type="ARBA" id="ARBA00022630"/>
    </source>
</evidence>
<evidence type="ECO:0000256" key="5">
    <source>
        <dbReference type="ARBA" id="ARBA00023133"/>
    </source>
</evidence>
<keyword evidence="2" id="KW-0285">Flavoprotein</keyword>
<dbReference type="Gene3D" id="1.10.3110.10">
    <property type="entry name" value="protoporphyrinogen ix oxidase, domain 3"/>
    <property type="match status" value="1"/>
</dbReference>